<accession>A0ABQ6FNJ6</accession>
<gene>
    <name evidence="1" type="ORF">KDH_12400</name>
</gene>
<reference evidence="1 2" key="1">
    <citation type="submission" date="2023-02" db="EMBL/GenBank/DDBJ databases">
        <title>Dictyobacter halimunensis sp. nov., a new member of the class Ktedonobacteria from forest soil in a geothermal area.</title>
        <authorList>
            <person name="Rachmania M.K."/>
            <person name="Ningsih F."/>
            <person name="Sakai Y."/>
            <person name="Yabe S."/>
            <person name="Yokota A."/>
            <person name="Sjamsuridzal W."/>
        </authorList>
    </citation>
    <scope>NUCLEOTIDE SEQUENCE [LARGE SCALE GENOMIC DNA]</scope>
    <source>
        <strain evidence="1 2">S3.2.2.5</strain>
    </source>
</reference>
<evidence type="ECO:0000313" key="2">
    <source>
        <dbReference type="Proteomes" id="UP001344906"/>
    </source>
</evidence>
<proteinExistence type="predicted"/>
<organism evidence="1 2">
    <name type="scientific">Dictyobacter halimunensis</name>
    <dbReference type="NCBI Taxonomy" id="3026934"/>
    <lineage>
        <taxon>Bacteria</taxon>
        <taxon>Bacillati</taxon>
        <taxon>Chloroflexota</taxon>
        <taxon>Ktedonobacteria</taxon>
        <taxon>Ktedonobacterales</taxon>
        <taxon>Dictyobacteraceae</taxon>
        <taxon>Dictyobacter</taxon>
    </lineage>
</organism>
<dbReference type="Proteomes" id="UP001344906">
    <property type="component" value="Unassembled WGS sequence"/>
</dbReference>
<sequence length="358" mass="42156">MCFHELLNDVPDDELLVRRLRSVLPAPTRTREGKRAMLSFFRFLDIMIAQQRINREQIQPARVPFFLSAWWYLQDSERWPMFTPLVHEVLMDDPQRSSTAHVIDAYFVFRARFLELSKALELSAWDLEHLLTWYGRQQEARSEKRDAALQRVPALLRKHEQEHVSHPVVLPKTDEEFVAEDEQLIKHEREVHTHVQWLLAKIGHKIGCTVWIAINDHQKTWKHERLGALSLPTLPFFTDSPVQHIIRRIDVLWIFQEKIVAAYEIEHTTNIAGGLLRLYDLGSLCEHAQYLCIVAPPERFQRIQCELARPTFHNQPMYERCQLMSEDLLLEHEEHILRWAGSLSIVESLLHPGDPKNM</sequence>
<dbReference type="EMBL" id="BSRI01000001">
    <property type="protein sequence ID" value="GLV54393.1"/>
    <property type="molecule type" value="Genomic_DNA"/>
</dbReference>
<evidence type="ECO:0000313" key="1">
    <source>
        <dbReference type="EMBL" id="GLV54393.1"/>
    </source>
</evidence>
<comment type="caution">
    <text evidence="1">The sequence shown here is derived from an EMBL/GenBank/DDBJ whole genome shotgun (WGS) entry which is preliminary data.</text>
</comment>
<keyword evidence="2" id="KW-1185">Reference proteome</keyword>
<protein>
    <submittedName>
        <fullName evidence="1">Uncharacterized protein</fullName>
    </submittedName>
</protein>
<name>A0ABQ6FNJ6_9CHLR</name>